<feature type="domain" description="Protein ENHANCED DISEASE RESISTANCE 2 C-terminal" evidence="2">
    <location>
        <begin position="53"/>
        <end position="312"/>
    </location>
</feature>
<dbReference type="AlphaFoldDB" id="Q014I1"/>
<evidence type="ECO:0000313" key="3">
    <source>
        <dbReference type="EMBL" id="CAL54698.1"/>
    </source>
</evidence>
<dbReference type="OrthoDB" id="9970435at2759"/>
<dbReference type="GeneID" id="9836934"/>
<sequence>MGAACSRSTDASAPSHPPSPPSSPRRRSIDAVRRSIDAVRDALGLHKREHQHWSETSCPWLSVRSETYDVDRAKTPVTRPMFMTLKHCDLFDQSDLKEGERLDVARRTAASWFRKQLDAERDERGKDGVRKVPWTFVFQFVNPDGAGLVCYFQPAFETGEGDDAATTATEVAARVERDAEASGLDADHAFARLFRRFLLEDNDNDAFRSERIKICAKITKGPAMLTQLVPTRPVLVGKRARTVFHSGKGTDLEGRYLECDCICADNSYAKYLYYTFSGLSSRSEEDVAIWIEGRGEDELPERVLGAVKFRKISPKTLTKV</sequence>
<dbReference type="Pfam" id="PF07059">
    <property type="entry name" value="EDR2_C"/>
    <property type="match status" value="1"/>
</dbReference>
<dbReference type="EMBL" id="CAID01000007">
    <property type="protein sequence ID" value="CAL54698.1"/>
    <property type="molecule type" value="Genomic_DNA"/>
</dbReference>
<dbReference type="InterPro" id="IPR045096">
    <property type="entry name" value="EDR2-like"/>
</dbReference>
<accession>Q014I1</accession>
<reference evidence="4" key="1">
    <citation type="journal article" date="2006" name="Proc. Natl. Acad. Sci. U.S.A.">
        <title>Genome analysis of the smallest free-living eukaryote Ostreococcus tauri unveils many unique features.</title>
        <authorList>
            <person name="Derelle E."/>
            <person name="Ferraz C."/>
            <person name="Rombauts S."/>
            <person name="Rouze P."/>
            <person name="Worden A.Z."/>
            <person name="Robbens S."/>
            <person name="Partensky F."/>
            <person name="Degroeve S."/>
            <person name="Echeynie S."/>
            <person name="Cooke R."/>
            <person name="Saeys Y."/>
            <person name="Wuyts J."/>
            <person name="Jabbari K."/>
            <person name="Bowler C."/>
            <person name="Panaud O."/>
            <person name="Piegu B."/>
            <person name="Ball S.G."/>
            <person name="Ral J.-P."/>
            <person name="Bouget F.-Y."/>
            <person name="Piganeau G."/>
            <person name="De Baets B."/>
            <person name="Picard A."/>
            <person name="Delseny M."/>
            <person name="Demaille J."/>
            <person name="Van de Peer Y."/>
            <person name="Moreau H."/>
        </authorList>
    </citation>
    <scope>NUCLEOTIDE SEQUENCE [LARGE SCALE GENOMIC DNA]</scope>
    <source>
        <strain evidence="4">OTTH 0595 / CCAP 157/2 / RCC745</strain>
    </source>
</reference>
<proteinExistence type="predicted"/>
<dbReference type="FunCoup" id="Q014I1">
    <property type="interactions" value="52"/>
</dbReference>
<dbReference type="RefSeq" id="XP_003080531.1">
    <property type="nucleotide sequence ID" value="XM_003080483.1"/>
</dbReference>
<comment type="caution">
    <text evidence="3">The sequence shown here is derived from an EMBL/GenBank/DDBJ whole genome shotgun (WGS) entry which is preliminary data.</text>
</comment>
<dbReference type="PANTHER" id="PTHR12136:SF41">
    <property type="entry name" value="PLECKSTRIN HOMOLOGY (PH) AND LIPID-BINDING START DOMAINS-CONTAINING PROTEIN"/>
    <property type="match status" value="1"/>
</dbReference>
<dbReference type="KEGG" id="ota:OT_ostta07g04380"/>
<evidence type="ECO:0000259" key="2">
    <source>
        <dbReference type="Pfam" id="PF07059"/>
    </source>
</evidence>
<feature type="compositionally biased region" description="Polar residues" evidence="1">
    <location>
        <begin position="1"/>
        <end position="10"/>
    </location>
</feature>
<name>Q014I1_OSTTA</name>
<dbReference type="STRING" id="70448.Q014I1"/>
<feature type="region of interest" description="Disordered" evidence="1">
    <location>
        <begin position="1"/>
        <end position="28"/>
    </location>
</feature>
<dbReference type="InterPro" id="IPR009769">
    <property type="entry name" value="EDR2_C"/>
</dbReference>
<evidence type="ECO:0000256" key="1">
    <source>
        <dbReference type="SAM" id="MobiDB-lite"/>
    </source>
</evidence>
<keyword evidence="4" id="KW-1185">Reference proteome</keyword>
<organism evidence="3 4">
    <name type="scientific">Ostreococcus tauri</name>
    <name type="common">Marine green alga</name>
    <dbReference type="NCBI Taxonomy" id="70448"/>
    <lineage>
        <taxon>Eukaryota</taxon>
        <taxon>Viridiplantae</taxon>
        <taxon>Chlorophyta</taxon>
        <taxon>Mamiellophyceae</taxon>
        <taxon>Mamiellales</taxon>
        <taxon>Bathycoccaceae</taxon>
        <taxon>Ostreococcus</taxon>
    </lineage>
</organism>
<protein>
    <recommendedName>
        <fullName evidence="2">Protein ENHANCED DISEASE RESISTANCE 2 C-terminal domain-containing protein</fullName>
    </recommendedName>
</protein>
<gene>
    <name evidence="3" type="ORF">OT_ostta07g04380</name>
</gene>
<evidence type="ECO:0000313" key="4">
    <source>
        <dbReference type="Proteomes" id="UP000009170"/>
    </source>
</evidence>
<dbReference type="Proteomes" id="UP000009170">
    <property type="component" value="Unassembled WGS sequence"/>
</dbReference>
<dbReference type="InParanoid" id="Q014I1"/>
<reference evidence="3 4" key="2">
    <citation type="journal article" date="2014" name="BMC Genomics">
        <title>An improved genome of the model marine alga Ostreococcus tauri unfolds by assessing Illumina de novo assemblies.</title>
        <authorList>
            <person name="Blanc-Mathieu R."/>
            <person name="Verhelst B."/>
            <person name="Derelle E."/>
            <person name="Rombauts S."/>
            <person name="Bouget F.Y."/>
            <person name="Carre I."/>
            <person name="Chateau A."/>
            <person name="Eyre-Walker A."/>
            <person name="Grimsley N."/>
            <person name="Moreau H."/>
            <person name="Piegu B."/>
            <person name="Rivals E."/>
            <person name="Schackwitz W."/>
            <person name="Van de Peer Y."/>
            <person name="Piganeau G."/>
        </authorList>
    </citation>
    <scope>NUCLEOTIDE SEQUENCE [LARGE SCALE GENOMIC DNA]</scope>
    <source>
        <strain evidence="4">OTTH 0595 / CCAP 157/2 / RCC745</strain>
    </source>
</reference>
<dbReference type="PANTHER" id="PTHR12136">
    <property type="entry name" value="ENHANCED DISEASE RESISTANCE-RELATED"/>
    <property type="match status" value="1"/>
</dbReference>